<dbReference type="InterPro" id="IPR050584">
    <property type="entry name" value="Cholesterol_7-desaturase"/>
</dbReference>
<gene>
    <name evidence="6" type="ORF">F3Y22_tig00110828pilonHSYRG00005</name>
</gene>
<evidence type="ECO:0000256" key="3">
    <source>
        <dbReference type="ARBA" id="ARBA00022989"/>
    </source>
</evidence>
<evidence type="ECO:0000313" key="7">
    <source>
        <dbReference type="Proteomes" id="UP000436088"/>
    </source>
</evidence>
<evidence type="ECO:0000256" key="2">
    <source>
        <dbReference type="ARBA" id="ARBA00022692"/>
    </source>
</evidence>
<comment type="caution">
    <text evidence="6">The sequence shown here is derived from an EMBL/GenBank/DDBJ whole genome shotgun (WGS) entry which is preliminary data.</text>
</comment>
<dbReference type="AlphaFoldDB" id="A0A6A2ZMM9"/>
<sequence>MDLQETLTGHRGSGGATWSSWKSNGWDAEAARLTTVQHDIVWVWPNVDPQYKDIITKKKPPYFLALDDPSYTKLMGNRDIPYRYNVLIDNLMDPAHVPYAHYRLMRTQTPTVNVDREGGRPLETRVKKLNVNGYTVLNNQVKKQKEHKNFNEV</sequence>
<dbReference type="GO" id="GO:0016491">
    <property type="term" value="F:oxidoreductase activity"/>
    <property type="evidence" value="ECO:0007669"/>
    <property type="project" value="UniProtKB-KW"/>
</dbReference>
<dbReference type="SUPFAM" id="SSF55961">
    <property type="entry name" value="Bet v1-like"/>
    <property type="match status" value="1"/>
</dbReference>
<keyword evidence="4" id="KW-0560">Oxidoreductase</keyword>
<organism evidence="6 7">
    <name type="scientific">Hibiscus syriacus</name>
    <name type="common">Rose of Sharon</name>
    <dbReference type="NCBI Taxonomy" id="106335"/>
    <lineage>
        <taxon>Eukaryota</taxon>
        <taxon>Viridiplantae</taxon>
        <taxon>Streptophyta</taxon>
        <taxon>Embryophyta</taxon>
        <taxon>Tracheophyta</taxon>
        <taxon>Spermatophyta</taxon>
        <taxon>Magnoliopsida</taxon>
        <taxon>eudicotyledons</taxon>
        <taxon>Gunneridae</taxon>
        <taxon>Pentapetalae</taxon>
        <taxon>rosids</taxon>
        <taxon>malvids</taxon>
        <taxon>Malvales</taxon>
        <taxon>Malvaceae</taxon>
        <taxon>Malvoideae</taxon>
        <taxon>Hibiscus</taxon>
    </lineage>
</organism>
<dbReference type="Proteomes" id="UP000436088">
    <property type="component" value="Unassembled WGS sequence"/>
</dbReference>
<keyword evidence="2" id="KW-0812">Transmembrane</keyword>
<keyword evidence="7" id="KW-1185">Reference proteome</keyword>
<keyword evidence="3" id="KW-1133">Transmembrane helix</keyword>
<proteinExistence type="predicted"/>
<evidence type="ECO:0000256" key="4">
    <source>
        <dbReference type="ARBA" id="ARBA00023002"/>
    </source>
</evidence>
<reference evidence="6" key="1">
    <citation type="submission" date="2019-09" db="EMBL/GenBank/DDBJ databases">
        <title>Draft genome information of white flower Hibiscus syriacus.</title>
        <authorList>
            <person name="Kim Y.-M."/>
        </authorList>
    </citation>
    <scope>NUCLEOTIDE SEQUENCE [LARGE SCALE GENOMIC DNA]</scope>
    <source>
        <strain evidence="6">YM2019G1</strain>
    </source>
</reference>
<evidence type="ECO:0000256" key="5">
    <source>
        <dbReference type="ARBA" id="ARBA00023136"/>
    </source>
</evidence>
<dbReference type="PANTHER" id="PTHR21266">
    <property type="entry name" value="IRON-SULFUR DOMAIN CONTAINING PROTEIN"/>
    <property type="match status" value="1"/>
</dbReference>
<name>A0A6A2ZMM9_HIBSY</name>
<comment type="subcellular location">
    <subcellularLocation>
        <location evidence="1">Membrane</location>
    </subcellularLocation>
</comment>
<protein>
    <submittedName>
        <fullName evidence="6">Uncharacterized protein</fullName>
    </submittedName>
</protein>
<accession>A0A6A2ZMM9</accession>
<dbReference type="GO" id="GO:0016020">
    <property type="term" value="C:membrane"/>
    <property type="evidence" value="ECO:0007669"/>
    <property type="project" value="UniProtKB-SubCell"/>
</dbReference>
<dbReference type="EMBL" id="VEPZ02001129">
    <property type="protein sequence ID" value="KAE8692816.1"/>
    <property type="molecule type" value="Genomic_DNA"/>
</dbReference>
<keyword evidence="5" id="KW-0472">Membrane</keyword>
<dbReference type="Gene3D" id="3.90.380.10">
    <property type="entry name" value="Naphthalene 1,2-dioxygenase Alpha Subunit, Chain A, domain 1"/>
    <property type="match status" value="1"/>
</dbReference>
<evidence type="ECO:0000256" key="1">
    <source>
        <dbReference type="ARBA" id="ARBA00004370"/>
    </source>
</evidence>
<dbReference type="PANTHER" id="PTHR21266:SF32">
    <property type="entry name" value="CHOLESTEROL 7-DESATURASE NVD"/>
    <property type="match status" value="1"/>
</dbReference>
<evidence type="ECO:0000313" key="6">
    <source>
        <dbReference type="EMBL" id="KAE8692816.1"/>
    </source>
</evidence>
<dbReference type="GO" id="GO:0005737">
    <property type="term" value="C:cytoplasm"/>
    <property type="evidence" value="ECO:0007669"/>
    <property type="project" value="TreeGrafter"/>
</dbReference>